<keyword evidence="2" id="KW-1185">Reference proteome</keyword>
<proteinExistence type="predicted"/>
<organism evidence="1 2">
    <name type="scientific">Vaccinium darrowii</name>
    <dbReference type="NCBI Taxonomy" id="229202"/>
    <lineage>
        <taxon>Eukaryota</taxon>
        <taxon>Viridiplantae</taxon>
        <taxon>Streptophyta</taxon>
        <taxon>Embryophyta</taxon>
        <taxon>Tracheophyta</taxon>
        <taxon>Spermatophyta</taxon>
        <taxon>Magnoliopsida</taxon>
        <taxon>eudicotyledons</taxon>
        <taxon>Gunneridae</taxon>
        <taxon>Pentapetalae</taxon>
        <taxon>asterids</taxon>
        <taxon>Ericales</taxon>
        <taxon>Ericaceae</taxon>
        <taxon>Vaccinioideae</taxon>
        <taxon>Vaccinieae</taxon>
        <taxon>Vaccinium</taxon>
    </lineage>
</organism>
<accession>A0ACB7Z197</accession>
<sequence>MEGEKKRKRVEDGEAGGGRRRRKETGPKPEAEAAAATPTDEEVDEFFAILRRMHVAVKYFEKGSNSSSSVHAGGGRKLTGRWATALEAEVLGGVKGVKNTEEAGCGVRKNGGLDLNAVPEAESNSL</sequence>
<dbReference type="EMBL" id="CM037153">
    <property type="protein sequence ID" value="KAH7858904.1"/>
    <property type="molecule type" value="Genomic_DNA"/>
</dbReference>
<protein>
    <submittedName>
        <fullName evidence="1">Uncharacterized protein</fullName>
    </submittedName>
</protein>
<dbReference type="Proteomes" id="UP000828048">
    <property type="component" value="Chromosome 3"/>
</dbReference>
<evidence type="ECO:0000313" key="2">
    <source>
        <dbReference type="Proteomes" id="UP000828048"/>
    </source>
</evidence>
<gene>
    <name evidence="1" type="ORF">Vadar_029217</name>
</gene>
<reference evidence="1 2" key="1">
    <citation type="journal article" date="2021" name="Hortic Res">
        <title>High-quality reference genome and annotation aids understanding of berry development for evergreen blueberry (Vaccinium darrowii).</title>
        <authorList>
            <person name="Yu J."/>
            <person name="Hulse-Kemp A.M."/>
            <person name="Babiker E."/>
            <person name="Staton M."/>
        </authorList>
    </citation>
    <scope>NUCLEOTIDE SEQUENCE [LARGE SCALE GENOMIC DNA]</scope>
    <source>
        <strain evidence="2">cv. NJ 8807/NJ 8810</strain>
        <tissue evidence="1">Young leaf</tissue>
    </source>
</reference>
<evidence type="ECO:0000313" key="1">
    <source>
        <dbReference type="EMBL" id="KAH7858904.1"/>
    </source>
</evidence>
<name>A0ACB7Z197_9ERIC</name>
<comment type="caution">
    <text evidence="1">The sequence shown here is derived from an EMBL/GenBank/DDBJ whole genome shotgun (WGS) entry which is preliminary data.</text>
</comment>